<dbReference type="SUPFAM" id="SSF81383">
    <property type="entry name" value="F-box domain"/>
    <property type="match status" value="1"/>
</dbReference>
<dbReference type="InterPro" id="IPR001810">
    <property type="entry name" value="F-box_dom"/>
</dbReference>
<dbReference type="AlphaFoldDB" id="A0AAV2F5Y3"/>
<dbReference type="InterPro" id="IPR050796">
    <property type="entry name" value="SCF_F-box_component"/>
</dbReference>
<name>A0AAV2F5Y3_9ROSI</name>
<protein>
    <recommendedName>
        <fullName evidence="1">F-box domain-containing protein</fullName>
    </recommendedName>
</protein>
<feature type="domain" description="F-box" evidence="1">
    <location>
        <begin position="27"/>
        <end position="65"/>
    </location>
</feature>
<reference evidence="2 3" key="1">
    <citation type="submission" date="2024-04" db="EMBL/GenBank/DDBJ databases">
        <authorList>
            <person name="Fracassetti M."/>
        </authorList>
    </citation>
    <scope>NUCLEOTIDE SEQUENCE [LARGE SCALE GENOMIC DNA]</scope>
</reference>
<sequence>MATRRESSTLSELVNPPPSPITKLRADDLLVEILIRLPTPRTACRCKAVCKLWNSLIFSPYFNRRFISRYKTINDGPPLLLRSDDRPETSTILSFLPVPEQGRDRFAVLDSFKDLLLCGFVDRIYVHNELDRSYLVCIPLPSNGSPFL</sequence>
<dbReference type="InterPro" id="IPR036047">
    <property type="entry name" value="F-box-like_dom_sf"/>
</dbReference>
<dbReference type="Pfam" id="PF12937">
    <property type="entry name" value="F-box-like"/>
    <property type="match status" value="1"/>
</dbReference>
<evidence type="ECO:0000313" key="2">
    <source>
        <dbReference type="EMBL" id="CAL1393457.1"/>
    </source>
</evidence>
<gene>
    <name evidence="2" type="ORF">LTRI10_LOCUS34034</name>
</gene>
<evidence type="ECO:0000313" key="3">
    <source>
        <dbReference type="Proteomes" id="UP001497516"/>
    </source>
</evidence>
<dbReference type="Proteomes" id="UP001497516">
    <property type="component" value="Chromosome 6"/>
</dbReference>
<keyword evidence="3" id="KW-1185">Reference proteome</keyword>
<dbReference type="Gene3D" id="1.20.1280.50">
    <property type="match status" value="1"/>
</dbReference>
<evidence type="ECO:0000259" key="1">
    <source>
        <dbReference type="Pfam" id="PF12937"/>
    </source>
</evidence>
<dbReference type="PANTHER" id="PTHR31672">
    <property type="entry name" value="BNACNNG10540D PROTEIN"/>
    <property type="match status" value="1"/>
</dbReference>
<accession>A0AAV2F5Y3</accession>
<organism evidence="2 3">
    <name type="scientific">Linum trigynum</name>
    <dbReference type="NCBI Taxonomy" id="586398"/>
    <lineage>
        <taxon>Eukaryota</taxon>
        <taxon>Viridiplantae</taxon>
        <taxon>Streptophyta</taxon>
        <taxon>Embryophyta</taxon>
        <taxon>Tracheophyta</taxon>
        <taxon>Spermatophyta</taxon>
        <taxon>Magnoliopsida</taxon>
        <taxon>eudicotyledons</taxon>
        <taxon>Gunneridae</taxon>
        <taxon>Pentapetalae</taxon>
        <taxon>rosids</taxon>
        <taxon>fabids</taxon>
        <taxon>Malpighiales</taxon>
        <taxon>Linaceae</taxon>
        <taxon>Linum</taxon>
    </lineage>
</organism>
<proteinExistence type="predicted"/>
<dbReference type="PANTHER" id="PTHR31672:SF13">
    <property type="entry name" value="F-BOX PROTEIN CPR30-LIKE"/>
    <property type="match status" value="1"/>
</dbReference>
<dbReference type="EMBL" id="OZ034819">
    <property type="protein sequence ID" value="CAL1393457.1"/>
    <property type="molecule type" value="Genomic_DNA"/>
</dbReference>